<accession>A0A369K2L1</accession>
<keyword evidence="5" id="KW-1185">Reference proteome</keyword>
<dbReference type="AlphaFoldDB" id="A0A369K2L1"/>
<dbReference type="PANTHER" id="PTHR33788:SF1">
    <property type="entry name" value="ZINC-BINDING PROTEIN"/>
    <property type="match status" value="1"/>
</dbReference>
<sequence>MGNGAKAQQKRERNADKNAGKGSKSQAKVNEAAKSIVCGDCRQPFLITTRAPALTEHADKKHGKTMEQCFPGVPK</sequence>
<evidence type="ECO:0000259" key="2">
    <source>
        <dbReference type="Pfam" id="PF04419"/>
    </source>
</evidence>
<dbReference type="Proteomes" id="UP000076154">
    <property type="component" value="Unassembled WGS sequence"/>
</dbReference>
<dbReference type="Pfam" id="PF12907">
    <property type="entry name" value="zf-met2"/>
    <property type="match status" value="1"/>
</dbReference>
<dbReference type="SUPFAM" id="SSF118359">
    <property type="entry name" value="Expressed protein At2g23090/F21P24.15"/>
    <property type="match status" value="1"/>
</dbReference>
<comment type="caution">
    <text evidence="4">The sequence shown here is derived from an EMBL/GenBank/DDBJ whole genome shotgun (WGS) entry which is preliminary data.</text>
</comment>
<dbReference type="InterPro" id="IPR007513">
    <property type="entry name" value="SERF-like_N"/>
</dbReference>
<evidence type="ECO:0000256" key="1">
    <source>
        <dbReference type="SAM" id="MobiDB-lite"/>
    </source>
</evidence>
<dbReference type="Gene3D" id="4.10.1050.10">
    <property type="entry name" value="At2g23090-like"/>
    <property type="match status" value="1"/>
</dbReference>
<dbReference type="InterPro" id="IPR026939">
    <property type="entry name" value="ZNF706/At2g23090_sf"/>
</dbReference>
<protein>
    <submittedName>
        <fullName evidence="4">Uncharacterized protein</fullName>
    </submittedName>
</protein>
<reference evidence="4" key="1">
    <citation type="submission" date="2018-04" db="EMBL/GenBank/DDBJ databases">
        <title>Whole genome sequencing of Hypsizygus marmoreus.</title>
        <authorList>
            <person name="Choi I.-G."/>
            <person name="Min B."/>
            <person name="Kim J.-G."/>
            <person name="Kim S."/>
            <person name="Oh Y.-L."/>
            <person name="Kong W.-S."/>
            <person name="Park H."/>
            <person name="Jeong J."/>
            <person name="Song E.-S."/>
        </authorList>
    </citation>
    <scope>NUCLEOTIDE SEQUENCE [LARGE SCALE GENOMIC DNA]</scope>
    <source>
        <strain evidence="4">51987-8</strain>
    </source>
</reference>
<feature type="domain" description="At2g23090-like zinc-binding" evidence="3">
    <location>
        <begin position="38"/>
        <end position="72"/>
    </location>
</feature>
<dbReference type="InParanoid" id="A0A369K2L1"/>
<evidence type="ECO:0000259" key="3">
    <source>
        <dbReference type="Pfam" id="PF12907"/>
    </source>
</evidence>
<evidence type="ECO:0000313" key="5">
    <source>
        <dbReference type="Proteomes" id="UP000076154"/>
    </source>
</evidence>
<dbReference type="PANTHER" id="PTHR33788">
    <property type="entry name" value="OS07G0114300 PROTEIN"/>
    <property type="match status" value="1"/>
</dbReference>
<dbReference type="InterPro" id="IPR039713">
    <property type="entry name" value="At2g23090-like"/>
</dbReference>
<dbReference type="Pfam" id="PF04419">
    <property type="entry name" value="SERF-like_N"/>
    <property type="match status" value="1"/>
</dbReference>
<gene>
    <name evidence="4" type="ORF">Hypma_015256</name>
</gene>
<evidence type="ECO:0000313" key="4">
    <source>
        <dbReference type="EMBL" id="RDB28869.1"/>
    </source>
</evidence>
<dbReference type="OrthoDB" id="370932at2759"/>
<feature type="domain" description="Small EDRK-rich factor-like N-terminal" evidence="2">
    <location>
        <begin position="1"/>
        <end position="34"/>
    </location>
</feature>
<dbReference type="InterPro" id="IPR039438">
    <property type="entry name" value="At2g23090-like_Znf"/>
</dbReference>
<organism evidence="4 5">
    <name type="scientific">Hypsizygus marmoreus</name>
    <name type="common">White beech mushroom</name>
    <name type="synonym">Agaricus marmoreus</name>
    <dbReference type="NCBI Taxonomy" id="39966"/>
    <lineage>
        <taxon>Eukaryota</taxon>
        <taxon>Fungi</taxon>
        <taxon>Dikarya</taxon>
        <taxon>Basidiomycota</taxon>
        <taxon>Agaricomycotina</taxon>
        <taxon>Agaricomycetes</taxon>
        <taxon>Agaricomycetidae</taxon>
        <taxon>Agaricales</taxon>
        <taxon>Tricholomatineae</taxon>
        <taxon>Lyophyllaceae</taxon>
        <taxon>Hypsizygus</taxon>
    </lineage>
</organism>
<feature type="compositionally biased region" description="Basic and acidic residues" evidence="1">
    <location>
        <begin position="9"/>
        <end position="19"/>
    </location>
</feature>
<feature type="region of interest" description="Disordered" evidence="1">
    <location>
        <begin position="1"/>
        <end position="29"/>
    </location>
</feature>
<proteinExistence type="predicted"/>
<name>A0A369K2L1_HYPMA</name>
<dbReference type="EMBL" id="LUEZ02000010">
    <property type="protein sequence ID" value="RDB28869.1"/>
    <property type="molecule type" value="Genomic_DNA"/>
</dbReference>